<dbReference type="RefSeq" id="WP_043666162.1">
    <property type="nucleotide sequence ID" value="NZ_JSEG01000021.1"/>
</dbReference>
<name>A0A2S7F6E9_CLOBU</name>
<dbReference type="Pfam" id="PF21196">
    <property type="entry name" value="PcrA_UvrD_tudor"/>
    <property type="match status" value="1"/>
</dbReference>
<evidence type="ECO:0000256" key="10">
    <source>
        <dbReference type="ARBA" id="ARBA00034617"/>
    </source>
</evidence>
<dbReference type="InterPro" id="IPR014016">
    <property type="entry name" value="UvrD-like_ATP-bd"/>
</dbReference>
<dbReference type="PROSITE" id="PS51198">
    <property type="entry name" value="UVRD_HELICASE_ATP_BIND"/>
    <property type="match status" value="1"/>
</dbReference>
<dbReference type="Gene3D" id="1.10.10.160">
    <property type="match status" value="1"/>
</dbReference>
<evidence type="ECO:0000256" key="7">
    <source>
        <dbReference type="ARBA" id="ARBA00023000"/>
    </source>
</evidence>
<dbReference type="Proteomes" id="UP000238081">
    <property type="component" value="Unassembled WGS sequence"/>
</dbReference>
<feature type="binding site" evidence="13">
    <location>
        <begin position="27"/>
        <end position="34"/>
    </location>
    <ligand>
        <name>ATP</name>
        <dbReference type="ChEBI" id="CHEBI:30616"/>
    </ligand>
</feature>
<keyword evidence="7" id="KW-0651">Protein splicing</keyword>
<dbReference type="InterPro" id="IPR003586">
    <property type="entry name" value="Hint_dom_C"/>
</dbReference>
<dbReference type="InterPro" id="IPR027417">
    <property type="entry name" value="P-loop_NTPase"/>
</dbReference>
<dbReference type="PRINTS" id="PR00379">
    <property type="entry name" value="INTEIN"/>
</dbReference>
<dbReference type="PROSITE" id="PS51217">
    <property type="entry name" value="UVRD_HELICASE_CTER"/>
    <property type="match status" value="1"/>
</dbReference>
<dbReference type="FunFam" id="1.10.486.10:FF:000003">
    <property type="entry name" value="ATP-dependent DNA helicase"/>
    <property type="match status" value="1"/>
</dbReference>
<evidence type="ECO:0000256" key="1">
    <source>
        <dbReference type="ARBA" id="ARBA00009922"/>
    </source>
</evidence>
<dbReference type="EC" id="5.6.2.4" evidence="11"/>
<evidence type="ECO:0000256" key="11">
    <source>
        <dbReference type="ARBA" id="ARBA00034808"/>
    </source>
</evidence>
<keyword evidence="3 13" id="KW-0378">Hydrolase</keyword>
<reference evidence="16 17" key="1">
    <citation type="submission" date="2016-01" db="EMBL/GenBank/DDBJ databases">
        <title>Characterization of the Clostridium difficile lineages that are prevalent in Hong Kong and China.</title>
        <authorList>
            <person name="Kwok J.S.-L."/>
            <person name="Lam W.-Y."/>
            <person name="Ip M."/>
            <person name="Chan T.-F."/>
            <person name="Hawkey P.M."/>
            <person name="Tsui S.K.-W."/>
        </authorList>
    </citation>
    <scope>NUCLEOTIDE SEQUENCE [LARGE SCALE GENOMIC DNA]</scope>
    <source>
        <strain evidence="16 17">300064</strain>
    </source>
</reference>
<organism evidence="16 17">
    <name type="scientific">Clostridium butyricum</name>
    <dbReference type="NCBI Taxonomy" id="1492"/>
    <lineage>
        <taxon>Bacteria</taxon>
        <taxon>Bacillati</taxon>
        <taxon>Bacillota</taxon>
        <taxon>Clostridia</taxon>
        <taxon>Eubacteriales</taxon>
        <taxon>Clostridiaceae</taxon>
        <taxon>Clostridium</taxon>
    </lineage>
</organism>
<dbReference type="Pfam" id="PF13361">
    <property type="entry name" value="UvrD_C"/>
    <property type="match status" value="1"/>
</dbReference>
<dbReference type="SUPFAM" id="SSF51294">
    <property type="entry name" value="Hedgehog/intein (Hint) domain"/>
    <property type="match status" value="1"/>
</dbReference>
<evidence type="ECO:0000256" key="5">
    <source>
        <dbReference type="ARBA" id="ARBA00022813"/>
    </source>
</evidence>
<feature type="domain" description="UvrD-like helicase ATP-binding" evidence="14">
    <location>
        <begin position="6"/>
        <end position="323"/>
    </location>
</feature>
<evidence type="ECO:0000256" key="4">
    <source>
        <dbReference type="ARBA" id="ARBA00022806"/>
    </source>
</evidence>
<dbReference type="Gene3D" id="2.170.16.10">
    <property type="entry name" value="Hedgehog/Intein (Hint) domain"/>
    <property type="match status" value="2"/>
</dbReference>
<comment type="similarity">
    <text evidence="1">Belongs to the helicase family. UvrD subfamily.</text>
</comment>
<dbReference type="GO" id="GO:0005829">
    <property type="term" value="C:cytosol"/>
    <property type="evidence" value="ECO:0007669"/>
    <property type="project" value="TreeGrafter"/>
</dbReference>
<dbReference type="GO" id="GO:0016887">
    <property type="term" value="F:ATP hydrolysis activity"/>
    <property type="evidence" value="ECO:0007669"/>
    <property type="project" value="RHEA"/>
</dbReference>
<evidence type="ECO:0000313" key="16">
    <source>
        <dbReference type="EMBL" id="PPV12464.1"/>
    </source>
</evidence>
<evidence type="ECO:0000256" key="13">
    <source>
        <dbReference type="PROSITE-ProRule" id="PRU00560"/>
    </source>
</evidence>
<evidence type="ECO:0000256" key="2">
    <source>
        <dbReference type="ARBA" id="ARBA00022741"/>
    </source>
</evidence>
<evidence type="ECO:0000313" key="17">
    <source>
        <dbReference type="Proteomes" id="UP000238081"/>
    </source>
</evidence>
<dbReference type="GO" id="GO:0000725">
    <property type="term" value="P:recombinational repair"/>
    <property type="evidence" value="ECO:0007669"/>
    <property type="project" value="TreeGrafter"/>
</dbReference>
<comment type="catalytic activity">
    <reaction evidence="10">
        <text>Couples ATP hydrolysis with the unwinding of duplex DNA by translocating in the 3'-5' direction.</text>
        <dbReference type="EC" id="5.6.2.4"/>
    </reaction>
</comment>
<accession>A0A2S7F6E9</accession>
<keyword evidence="4 13" id="KW-0347">Helicase</keyword>
<dbReference type="InterPro" id="IPR006141">
    <property type="entry name" value="Intein_N"/>
</dbReference>
<evidence type="ECO:0000259" key="14">
    <source>
        <dbReference type="PROSITE" id="PS51198"/>
    </source>
</evidence>
<dbReference type="InterPro" id="IPR030934">
    <property type="entry name" value="Intein_C"/>
</dbReference>
<proteinExistence type="inferred from homology"/>
<comment type="caution">
    <text evidence="16">The sequence shown here is derived from an EMBL/GenBank/DDBJ whole genome shotgun (WGS) entry which is preliminary data.</text>
</comment>
<keyword evidence="8" id="KW-0238">DNA-binding</keyword>
<evidence type="ECO:0000256" key="9">
    <source>
        <dbReference type="ARBA" id="ARBA00023235"/>
    </source>
</evidence>
<gene>
    <name evidence="16" type="ORF">AWN73_18535</name>
</gene>
<evidence type="ECO:0000256" key="12">
    <source>
        <dbReference type="ARBA" id="ARBA00048988"/>
    </source>
</evidence>
<feature type="domain" description="UvrD-like helicase C-terminal" evidence="15">
    <location>
        <begin position="647"/>
        <end position="922"/>
    </location>
</feature>
<sequence>MLDLKNLLNKEQYEGATTIEGQVLILAGAGSGKTRVLTHRIAHMVEDLNIAPYNILAITFTNKAAKEMKDRVRALIGECAENMWISTFHSTCVKILRREIDKIGYKSSFTIYDSSDQKTLVKECMKTVNINDKDISEQEIISKIGKAKDRMQTARSFKLENESNFRENKIADVYEMYQKRLKENNALDFDDLIFKTVELFKSNPETLEFYQRKFKYIMVDEYQDTNGAQYELVKLLASKYKNICVVGDDDQCLVEGTMVSTENKDVEIEKLMKEDLVRVASGNGETSLLKISDINKKKYCGKIVKITTKNNRVIKATPNHISFGKISLEEDKYYVYLMYKSGFGYRIGQTSSVRSRDDRDASGLAIRLNGEQADKMWIIKVCDTKGDATYYEQYYSVKYRIPTVVFNSRGRNITISQEQIEKMFKEIDTINAAEKLMEDEFLYNEYPHHLSNAVIRGDSIRKRVNLSFFGGKKSVQRGIYSHRIGLNSSGDDSKNKFIEAGFNVRDGQRNTYRVETERALYDEAEEFARKLSMVEENFEIVKKAKLSNDKSFMFMPIGSFKPGMSIAIQDNEKIEEDTVISVELEDYDGYVYDLNIDNARNYIANGIVVHNCIYQWRGADIKNILDFEKDYPDAKVIKLEQNYRSKGNILNAANVVIVNNSNRKSKALRTEQELGSKIKVYRAYSDSDEGDFVGKQILDIRKNEDKKYNDFAILYRTNAQSRIFEESFRRKGIPYKIVGGTRFYDRKEIKDILAYLKVLINPQDDISIRRIINVPKRSIGDATVNKIQDFADSFELNMWDALSEVRSIPTLTPRNVSCIDPFVQLMENLMILSETTPVSMLIETILEDTGYMDQLKKSNEIEDKSRIENLKELVSDAVDFEKNSEDKSLSAYLEKVSLVQDTDKIEDEDDSVVLMTVHSAKGLEFPVVFMVGMENGIFPGSASFEKESEMEESRRLCYVGITRAKEILFMTSAEVRRVFGKTVAYSQSDFINEIKPDLKEYVSVEKTGIKSRESFINKSSYNNPHSLRNNMTRTVSGSGLNASRPNSIGSSSIGNVSSGEYISVAEATMGRKVMHEKFGVGTIVSVQNSGDDKKLTIAFDKQGVKVLLLSFAKLKMI</sequence>
<comment type="catalytic activity">
    <reaction evidence="12">
        <text>ATP + H2O = ADP + phosphate + H(+)</text>
        <dbReference type="Rhea" id="RHEA:13065"/>
        <dbReference type="ChEBI" id="CHEBI:15377"/>
        <dbReference type="ChEBI" id="CHEBI:15378"/>
        <dbReference type="ChEBI" id="CHEBI:30616"/>
        <dbReference type="ChEBI" id="CHEBI:43474"/>
        <dbReference type="ChEBI" id="CHEBI:456216"/>
        <dbReference type="EC" id="5.6.2.4"/>
    </reaction>
</comment>
<dbReference type="InterPro" id="IPR000212">
    <property type="entry name" value="DNA_helicase_UvrD/REP"/>
</dbReference>
<dbReference type="Gene3D" id="1.10.486.10">
    <property type="entry name" value="PCRA, domain 4"/>
    <property type="match status" value="1"/>
</dbReference>
<dbReference type="EMBL" id="LRDH01000141">
    <property type="protein sequence ID" value="PPV12464.1"/>
    <property type="molecule type" value="Genomic_DNA"/>
</dbReference>
<evidence type="ECO:0000256" key="3">
    <source>
        <dbReference type="ARBA" id="ARBA00022801"/>
    </source>
</evidence>
<dbReference type="GO" id="GO:0003677">
    <property type="term" value="F:DNA binding"/>
    <property type="evidence" value="ECO:0007669"/>
    <property type="project" value="UniProtKB-KW"/>
</dbReference>
<dbReference type="InterPro" id="IPR014017">
    <property type="entry name" value="DNA_helicase_UvrD-like_C"/>
</dbReference>
<evidence type="ECO:0000259" key="15">
    <source>
        <dbReference type="PROSITE" id="PS51217"/>
    </source>
</evidence>
<dbReference type="InterPro" id="IPR013986">
    <property type="entry name" value="DExx_box_DNA_helicase_dom_sf"/>
</dbReference>
<dbReference type="PANTHER" id="PTHR11070:SF2">
    <property type="entry name" value="ATP-DEPENDENT DNA HELICASE SRS2"/>
    <property type="match status" value="1"/>
</dbReference>
<dbReference type="Pfam" id="PF00580">
    <property type="entry name" value="UvrD-helicase"/>
    <property type="match status" value="1"/>
</dbReference>
<dbReference type="CDD" id="cd00081">
    <property type="entry name" value="Hint"/>
    <property type="match status" value="2"/>
</dbReference>
<keyword evidence="2 13" id="KW-0547">Nucleotide-binding</keyword>
<dbReference type="GO" id="GO:0043138">
    <property type="term" value="F:3'-5' DNA helicase activity"/>
    <property type="evidence" value="ECO:0007669"/>
    <property type="project" value="UniProtKB-EC"/>
</dbReference>
<dbReference type="InterPro" id="IPR006142">
    <property type="entry name" value="INTEIN"/>
</dbReference>
<dbReference type="CDD" id="cd17932">
    <property type="entry name" value="DEXQc_UvrD"/>
    <property type="match status" value="1"/>
</dbReference>
<keyword evidence="6 13" id="KW-0067">ATP-binding</keyword>
<dbReference type="PROSITE" id="PS50818">
    <property type="entry name" value="INTEIN_C_TER"/>
    <property type="match status" value="1"/>
</dbReference>
<dbReference type="GO" id="GO:0033202">
    <property type="term" value="C:DNA helicase complex"/>
    <property type="evidence" value="ECO:0007669"/>
    <property type="project" value="TreeGrafter"/>
</dbReference>
<evidence type="ECO:0000256" key="8">
    <source>
        <dbReference type="ARBA" id="ARBA00023125"/>
    </source>
</evidence>
<dbReference type="InterPro" id="IPR036844">
    <property type="entry name" value="Hint_dom_sf"/>
</dbReference>
<dbReference type="Pfam" id="PF14890">
    <property type="entry name" value="Intein_splicing"/>
    <property type="match status" value="1"/>
</dbReference>
<dbReference type="GO" id="GO:0016539">
    <property type="term" value="P:intein-mediated protein splicing"/>
    <property type="evidence" value="ECO:0007669"/>
    <property type="project" value="InterPro"/>
</dbReference>
<dbReference type="Gene3D" id="3.40.50.300">
    <property type="entry name" value="P-loop containing nucleotide triphosphate hydrolases"/>
    <property type="match status" value="2"/>
</dbReference>
<keyword evidence="5" id="KW-0068">Autocatalytic cleavage</keyword>
<evidence type="ECO:0000256" key="6">
    <source>
        <dbReference type="ARBA" id="ARBA00022840"/>
    </source>
</evidence>
<protein>
    <recommendedName>
        <fullName evidence="11">DNA 3'-5' helicase</fullName>
        <ecNumber evidence="11">5.6.2.4</ecNumber>
    </recommendedName>
</protein>
<dbReference type="CDD" id="cd18807">
    <property type="entry name" value="SF1_C_UvrD"/>
    <property type="match status" value="1"/>
</dbReference>
<dbReference type="GO" id="GO:0005524">
    <property type="term" value="F:ATP binding"/>
    <property type="evidence" value="ECO:0007669"/>
    <property type="project" value="UniProtKB-UniRule"/>
</dbReference>
<dbReference type="PROSITE" id="PS50817">
    <property type="entry name" value="INTEIN_N_TER"/>
    <property type="match status" value="1"/>
</dbReference>
<dbReference type="AlphaFoldDB" id="A0A2S7F6E9"/>
<dbReference type="PANTHER" id="PTHR11070">
    <property type="entry name" value="UVRD / RECB / PCRA DNA HELICASE FAMILY MEMBER"/>
    <property type="match status" value="1"/>
</dbReference>
<dbReference type="NCBIfam" id="TIGR01445">
    <property type="entry name" value="intein_Nterm"/>
    <property type="match status" value="1"/>
</dbReference>
<dbReference type="SMART" id="SM00305">
    <property type="entry name" value="HintC"/>
    <property type="match status" value="1"/>
</dbReference>
<dbReference type="SUPFAM" id="SSF52540">
    <property type="entry name" value="P-loop containing nucleoside triphosphate hydrolases"/>
    <property type="match status" value="3"/>
</dbReference>
<keyword evidence="9" id="KW-0413">Isomerase</keyword>
<dbReference type="NCBIfam" id="TIGR01443">
    <property type="entry name" value="intein_Cterm"/>
    <property type="match status" value="1"/>
</dbReference>